<evidence type="ECO:0000256" key="2">
    <source>
        <dbReference type="ARBA" id="ARBA00022450"/>
    </source>
</evidence>
<evidence type="ECO:0000256" key="3">
    <source>
        <dbReference type="ARBA" id="ARBA00022553"/>
    </source>
</evidence>
<reference evidence="5" key="1">
    <citation type="submission" date="2023-03" db="EMBL/GenBank/DDBJ databases">
        <title>Chitinimonas shenzhenensis gen. nov., sp. nov., a novel member of family Burkholderiaceae isolated from activated sludge collected in Shen Zhen, China.</title>
        <authorList>
            <person name="Wang X."/>
        </authorList>
    </citation>
    <scope>NUCLEOTIDE SEQUENCE</scope>
    <source>
        <strain evidence="5">DQS-5</strain>
    </source>
</reference>
<keyword evidence="3" id="KW-0597">Phosphoprotein</keyword>
<dbReference type="Gene3D" id="1.10.1200.10">
    <property type="entry name" value="ACP-like"/>
    <property type="match status" value="1"/>
</dbReference>
<keyword evidence="2" id="KW-0596">Phosphopantetheine</keyword>
<evidence type="ECO:0000313" key="6">
    <source>
        <dbReference type="Proteomes" id="UP001172778"/>
    </source>
</evidence>
<dbReference type="InterPro" id="IPR009081">
    <property type="entry name" value="PP-bd_ACP"/>
</dbReference>
<dbReference type="PANTHER" id="PTHR45527:SF1">
    <property type="entry name" value="FATTY ACID SYNTHASE"/>
    <property type="match status" value="1"/>
</dbReference>
<dbReference type="Proteomes" id="UP001172778">
    <property type="component" value="Unassembled WGS sequence"/>
</dbReference>
<proteinExistence type="predicted"/>
<keyword evidence="6" id="KW-1185">Reference proteome</keyword>
<dbReference type="InterPro" id="IPR025110">
    <property type="entry name" value="AMP-bd_C"/>
</dbReference>
<dbReference type="Gene3D" id="3.30.300.30">
    <property type="match status" value="1"/>
</dbReference>
<sequence length="1497" mass="163047">MYTKAEVKQVYALTPMQQSLLHHAVQDSDSAAYHEQLLMMFEGVLDLAAMNEAWQTVINRHDALRGRFLYEQVSRPVQVVPHVETLQIRQLPTPLLRDTALRLDRAQPFSPGNEHAMRLTTFCEPGGLTGLLWSFHHVLLDGWSIGLVLHEVLTLYRQLAEPGRAIDPLPPAPDYAVFQQWLAQQSVESARDWWREQLAGYPGEALLAEGLLKATGDEVGQSQELTVNLPAELSGQLTQLAQAHGAGLQHVLLAAWGLVAGAITRRNDLIIPTVVAGRPADIDAVEQLVGLFINTLPLRLRWQADTPFSQLLRAVRDHQFAALHQQHLPLAEALATCGSGIDHLFIMQYADQGQFAGPVTAELELAEIVFSEHTPYPLEVIATPGPLGLGLTFRSGGGVVAAHVLFGLADALCTVLGQVVQQAERPVGELAVVSPERQRTLRKRGRGKPWDKAPERALAGFIAQAQREPQRIALEQHGLSLSYGDLLAHANRLAHTLLARVPLQPGERVAVLCERSPDLLIGLLAVLQAGAAYVPVDPDFPPDRIAQMLEDSDCRLILGSEQTLRRLPASLAWKGQRIDQPLDDAPDTAPAIATTPDDLAYVIFTSGSTGRPKGVMLRQRNAAAFFGSLPAQLGLSAGQRLLAVTTISFDIAALELIGALWAGMTIVLASTSQARDPSLLAGLLSSERIDCLQLTPTRLKLLLEHGGRECLAGLSTLLVGGEALTPALAGPLHTLPARVFNVYGPTETTIWSSFAELGRGPIHLGQAFAGEQLVLLTAEGEMQLEGAIGELAIGGVGVAAGYLNQPELTASRFIERPHIAKGPLYLTGDLAAWDADGHLRYLGRRDDQVKIRGVRIEPGEVEAILKRQPALRDAVVGTVERDDGERELVAWLVLADGSTAINPADWRQRLASQLPDALMPSHWLAVAELPQTPNGKLDRRALPAPVRRTGQLCSGRQPANATEAAIMKVYGEVLGRPVAVDDDFFAVGGHSLLAMQAIGRINRALKASYRLADLYQARSAQALAARPAGQRGDAAISPAADAADYPLSYQQESLWVLDQLVPGYAGYNVPGAYRFEPGLDPATLHRAWSQLVARHESLRTVFISVDDVPRQRVLADMPFVIDRIATDGRDDMALQALVGDLTRQPFDLMHGPLFRLALIEPPTVNGQRPWSILVLVTHHIISDGWSDNLMVQDLAAAYRDQPLPPAPPLRYRDYAVWQRQQLAGWQQAGHAGFWREHLADLPLLSLPLDGLRLARPQRDGARHNWQCPPDSQTAWRTLPSSERFAAAIASVAAVLHLASGQTDVVIGTPLSGRDRPELQDQVGLFLNLLPLRLQLTPDMSLASLQAAARSEIDSVLPHAEFPFARLVDSLGLNAPPGRHPVFDVMLILHQQAMPVPDLAGSQGRPWAEQSWSSRFDLDFELWTGPEGLHGFIEYDSSLFQPSSAHRYAEHWQAVLLALATEPDTTLAELAHRLPGARQPVQDADAFVAASLALDDEF</sequence>
<dbReference type="Pfam" id="PF13193">
    <property type="entry name" value="AMP-binding_C"/>
    <property type="match status" value="1"/>
</dbReference>
<dbReference type="CDD" id="cd19531">
    <property type="entry name" value="LCL_NRPS-like"/>
    <property type="match status" value="1"/>
</dbReference>
<dbReference type="Gene3D" id="3.30.559.10">
    <property type="entry name" value="Chloramphenicol acetyltransferase-like domain"/>
    <property type="match status" value="2"/>
</dbReference>
<evidence type="ECO:0000256" key="1">
    <source>
        <dbReference type="ARBA" id="ARBA00001957"/>
    </source>
</evidence>
<organism evidence="5 6">
    <name type="scientific">Parachitinimonas caeni</name>
    <dbReference type="NCBI Taxonomy" id="3031301"/>
    <lineage>
        <taxon>Bacteria</taxon>
        <taxon>Pseudomonadati</taxon>
        <taxon>Pseudomonadota</taxon>
        <taxon>Betaproteobacteria</taxon>
        <taxon>Neisseriales</taxon>
        <taxon>Chitinibacteraceae</taxon>
        <taxon>Parachitinimonas</taxon>
    </lineage>
</organism>
<dbReference type="InterPro" id="IPR045851">
    <property type="entry name" value="AMP-bd_C_sf"/>
</dbReference>
<evidence type="ECO:0000313" key="5">
    <source>
        <dbReference type="EMBL" id="MDK2124394.1"/>
    </source>
</evidence>
<gene>
    <name evidence="5" type="ORF">PZA18_10060</name>
</gene>
<dbReference type="SUPFAM" id="SSF56801">
    <property type="entry name" value="Acetyl-CoA synthetase-like"/>
    <property type="match status" value="1"/>
</dbReference>
<dbReference type="InterPro" id="IPR036736">
    <property type="entry name" value="ACP-like_sf"/>
</dbReference>
<dbReference type="RefSeq" id="WP_284100705.1">
    <property type="nucleotide sequence ID" value="NZ_JARRAF010000009.1"/>
</dbReference>
<dbReference type="Gene3D" id="3.40.50.980">
    <property type="match status" value="2"/>
</dbReference>
<dbReference type="InterPro" id="IPR020845">
    <property type="entry name" value="AMP-binding_CS"/>
</dbReference>
<dbReference type="InterPro" id="IPR010071">
    <property type="entry name" value="AA_adenyl_dom"/>
</dbReference>
<dbReference type="SUPFAM" id="SSF52777">
    <property type="entry name" value="CoA-dependent acyltransferases"/>
    <property type="match status" value="4"/>
</dbReference>
<dbReference type="PROSITE" id="PS00012">
    <property type="entry name" value="PHOSPHOPANTETHEINE"/>
    <property type="match status" value="1"/>
</dbReference>
<dbReference type="InterPro" id="IPR001242">
    <property type="entry name" value="Condensation_dom"/>
</dbReference>
<name>A0ABT7DWN4_9NEIS</name>
<dbReference type="EMBL" id="JARRAF010000009">
    <property type="protein sequence ID" value="MDK2124394.1"/>
    <property type="molecule type" value="Genomic_DNA"/>
</dbReference>
<dbReference type="Gene3D" id="3.30.559.30">
    <property type="entry name" value="Nonribosomal peptide synthetase, condensation domain"/>
    <property type="match status" value="2"/>
</dbReference>
<dbReference type="PANTHER" id="PTHR45527">
    <property type="entry name" value="NONRIBOSOMAL PEPTIDE SYNTHETASE"/>
    <property type="match status" value="1"/>
</dbReference>
<evidence type="ECO:0000259" key="4">
    <source>
        <dbReference type="PROSITE" id="PS50075"/>
    </source>
</evidence>
<feature type="domain" description="Carrier" evidence="4">
    <location>
        <begin position="957"/>
        <end position="1031"/>
    </location>
</feature>
<dbReference type="Pfam" id="PF00668">
    <property type="entry name" value="Condensation"/>
    <property type="match status" value="2"/>
</dbReference>
<protein>
    <submittedName>
        <fullName evidence="5">Amino acid adenylation domain-containing protein</fullName>
    </submittedName>
</protein>
<comment type="caution">
    <text evidence="5">The sequence shown here is derived from an EMBL/GenBank/DDBJ whole genome shotgun (WGS) entry which is preliminary data.</text>
</comment>
<dbReference type="InterPro" id="IPR023213">
    <property type="entry name" value="CAT-like_dom_sf"/>
</dbReference>
<accession>A0ABT7DWN4</accession>
<dbReference type="PROSITE" id="PS50075">
    <property type="entry name" value="CARRIER"/>
    <property type="match status" value="1"/>
</dbReference>
<comment type="cofactor">
    <cofactor evidence="1">
        <name>pantetheine 4'-phosphate</name>
        <dbReference type="ChEBI" id="CHEBI:47942"/>
    </cofactor>
</comment>
<dbReference type="InterPro" id="IPR020459">
    <property type="entry name" value="AMP-binding"/>
</dbReference>
<dbReference type="PROSITE" id="PS00455">
    <property type="entry name" value="AMP_BINDING"/>
    <property type="match status" value="1"/>
</dbReference>
<dbReference type="Pfam" id="PF00550">
    <property type="entry name" value="PP-binding"/>
    <property type="match status" value="1"/>
</dbReference>
<dbReference type="SUPFAM" id="SSF47336">
    <property type="entry name" value="ACP-like"/>
    <property type="match status" value="1"/>
</dbReference>
<dbReference type="Pfam" id="PF00501">
    <property type="entry name" value="AMP-binding"/>
    <property type="match status" value="1"/>
</dbReference>
<dbReference type="Gene3D" id="2.30.38.10">
    <property type="entry name" value="Luciferase, Domain 3"/>
    <property type="match status" value="1"/>
</dbReference>
<dbReference type="PRINTS" id="PR00154">
    <property type="entry name" value="AMPBINDING"/>
</dbReference>
<dbReference type="InterPro" id="IPR006162">
    <property type="entry name" value="Ppantetheine_attach_site"/>
</dbReference>
<dbReference type="CDD" id="cd05930">
    <property type="entry name" value="A_NRPS"/>
    <property type="match status" value="1"/>
</dbReference>
<dbReference type="InterPro" id="IPR000873">
    <property type="entry name" value="AMP-dep_synth/lig_dom"/>
</dbReference>
<dbReference type="NCBIfam" id="TIGR01733">
    <property type="entry name" value="AA-adenyl-dom"/>
    <property type="match status" value="1"/>
</dbReference>